<dbReference type="PANTHER" id="PTHR33223:SF9">
    <property type="entry name" value="RETROTRANSPOSON GAG DOMAIN-CONTAINING PROTEIN"/>
    <property type="match status" value="1"/>
</dbReference>
<dbReference type="InterPro" id="IPR005162">
    <property type="entry name" value="Retrotrans_gag_dom"/>
</dbReference>
<organism evidence="3 4">
    <name type="scientific">Cuscuta epithymum</name>
    <dbReference type="NCBI Taxonomy" id="186058"/>
    <lineage>
        <taxon>Eukaryota</taxon>
        <taxon>Viridiplantae</taxon>
        <taxon>Streptophyta</taxon>
        <taxon>Embryophyta</taxon>
        <taxon>Tracheophyta</taxon>
        <taxon>Spermatophyta</taxon>
        <taxon>Magnoliopsida</taxon>
        <taxon>eudicotyledons</taxon>
        <taxon>Gunneridae</taxon>
        <taxon>Pentapetalae</taxon>
        <taxon>asterids</taxon>
        <taxon>lamiids</taxon>
        <taxon>Solanales</taxon>
        <taxon>Convolvulaceae</taxon>
        <taxon>Cuscuteae</taxon>
        <taxon>Cuscuta</taxon>
        <taxon>Cuscuta subgen. Cuscuta</taxon>
    </lineage>
</organism>
<evidence type="ECO:0000313" key="4">
    <source>
        <dbReference type="Proteomes" id="UP001152523"/>
    </source>
</evidence>
<feature type="compositionally biased region" description="Basic and acidic residues" evidence="1">
    <location>
        <begin position="348"/>
        <end position="362"/>
    </location>
</feature>
<sequence length="376" mass="43798">MWLPWQRDWTWVRFRLQPNLSSLTSGPTHLEEQGPQLVPFHPQIPEGTYSEICLHSPRDNMFQIMSTFPEYVDINNQRRQVPSHVDIPRHDDINNRSCQEPEVVTIYSPLEAADPQIQTNLADPLAVIMEELRELREKFNSIPGVPRPLDMATQTCYADSPFGRHITDVEIPRKFAAPSMRLFDGTSDPVEHVAQYKQQMLAVSVRPHQREACTCRAFGITLTGPTLTWFVNLPNDSINSFAELVNLFNQQFASSRALEKQTSDLYRVVQRRNEPLRDYLHRFNKEKVSIPRCHIPTTIEAFRRGLLEDSELYQELTKHPSRSFEDVQVRALAFIRLEEDLRCRHRRIEQDGGHGKSEPPRRHDYKHGKPYSRPEE</sequence>
<reference evidence="3" key="1">
    <citation type="submission" date="2022-07" db="EMBL/GenBank/DDBJ databases">
        <authorList>
            <person name="Macas J."/>
            <person name="Novak P."/>
            <person name="Neumann P."/>
        </authorList>
    </citation>
    <scope>NUCLEOTIDE SEQUENCE</scope>
</reference>
<feature type="domain" description="Retrotransposon gag" evidence="2">
    <location>
        <begin position="218"/>
        <end position="307"/>
    </location>
</feature>
<dbReference type="AlphaFoldDB" id="A0AAV0CZ53"/>
<evidence type="ECO:0000313" key="3">
    <source>
        <dbReference type="EMBL" id="CAH9088890.1"/>
    </source>
</evidence>
<feature type="region of interest" description="Disordered" evidence="1">
    <location>
        <begin position="348"/>
        <end position="376"/>
    </location>
</feature>
<keyword evidence="4" id="KW-1185">Reference proteome</keyword>
<evidence type="ECO:0000256" key="1">
    <source>
        <dbReference type="SAM" id="MobiDB-lite"/>
    </source>
</evidence>
<name>A0AAV0CZ53_9ASTE</name>
<dbReference type="Pfam" id="PF03732">
    <property type="entry name" value="Retrotrans_gag"/>
    <property type="match status" value="1"/>
</dbReference>
<comment type="caution">
    <text evidence="3">The sequence shown here is derived from an EMBL/GenBank/DDBJ whole genome shotgun (WGS) entry which is preliminary data.</text>
</comment>
<gene>
    <name evidence="3" type="ORF">CEPIT_LOCUS10647</name>
</gene>
<accession>A0AAV0CZ53</accession>
<protein>
    <recommendedName>
        <fullName evidence="2">Retrotransposon gag domain-containing protein</fullName>
    </recommendedName>
</protein>
<dbReference type="PANTHER" id="PTHR33223">
    <property type="entry name" value="CCHC-TYPE DOMAIN-CONTAINING PROTEIN"/>
    <property type="match status" value="1"/>
</dbReference>
<dbReference type="Proteomes" id="UP001152523">
    <property type="component" value="Unassembled WGS sequence"/>
</dbReference>
<evidence type="ECO:0000259" key="2">
    <source>
        <dbReference type="Pfam" id="PF03732"/>
    </source>
</evidence>
<proteinExistence type="predicted"/>
<dbReference type="EMBL" id="CAMAPF010000060">
    <property type="protein sequence ID" value="CAH9088890.1"/>
    <property type="molecule type" value="Genomic_DNA"/>
</dbReference>